<reference evidence="4 5" key="1">
    <citation type="submission" date="2020-08" db="EMBL/GenBank/DDBJ databases">
        <title>Genomic Encyclopedia of Type Strains, Phase III (KMG-III): the genomes of soil and plant-associated and newly described type strains.</title>
        <authorList>
            <person name="Whitman W."/>
        </authorList>
    </citation>
    <scope>NUCLEOTIDE SEQUENCE [LARGE SCALE GENOMIC DNA]</scope>
    <source>
        <strain evidence="4 5">CECT 3303</strain>
    </source>
</reference>
<dbReference type="GO" id="GO:0016747">
    <property type="term" value="F:acyltransferase activity, transferring groups other than amino-acyl groups"/>
    <property type="evidence" value="ECO:0007669"/>
    <property type="project" value="InterPro"/>
</dbReference>
<dbReference type="SUPFAM" id="SSF55729">
    <property type="entry name" value="Acyl-CoA N-acyltransferases (Nat)"/>
    <property type="match status" value="2"/>
</dbReference>
<dbReference type="CDD" id="cd04301">
    <property type="entry name" value="NAT_SF"/>
    <property type="match status" value="1"/>
</dbReference>
<keyword evidence="2" id="KW-0012">Acyltransferase</keyword>
<protein>
    <submittedName>
        <fullName evidence="4">Mycothiol synthase</fullName>
    </submittedName>
</protein>
<feature type="domain" description="N-acetyltransferase" evidence="3">
    <location>
        <begin position="168"/>
        <end position="320"/>
    </location>
</feature>
<dbReference type="Proteomes" id="UP000562352">
    <property type="component" value="Unassembled WGS sequence"/>
</dbReference>
<dbReference type="PROSITE" id="PS51186">
    <property type="entry name" value="GNAT"/>
    <property type="match status" value="2"/>
</dbReference>
<gene>
    <name evidence="4" type="ORF">FHS22_000036</name>
</gene>
<proteinExistence type="predicted"/>
<comment type="caution">
    <text evidence="4">The sequence shown here is derived from an EMBL/GenBank/DDBJ whole genome shotgun (WGS) entry which is preliminary data.</text>
</comment>
<dbReference type="PANTHER" id="PTHR43877">
    <property type="entry name" value="AMINOALKYLPHOSPHONATE N-ACETYLTRANSFERASE-RELATED-RELATED"/>
    <property type="match status" value="1"/>
</dbReference>
<evidence type="ECO:0000313" key="5">
    <source>
        <dbReference type="Proteomes" id="UP000562352"/>
    </source>
</evidence>
<feature type="domain" description="N-acetyltransferase" evidence="3">
    <location>
        <begin position="3"/>
        <end position="166"/>
    </location>
</feature>
<evidence type="ECO:0000313" key="4">
    <source>
        <dbReference type="EMBL" id="MBB5960798.1"/>
    </source>
</evidence>
<sequence length="320" mass="34943">MTVEWAPLSMDDTAELAGLMAAIEAEDRTGENHDADDLADELANPMVDLAEGTLIGREDGRPVAFVVLLSRPAAEPVHQMIMWGGVHPARRRRGLGRHLLDWAAGTAPVLHERRFPGQPLELHLYTDDRNEGARTLATGAGMAPARWFYDMDRDLARELPEAPLPDGLKIVPYREDLEDAVREVRNAAFADHWGSVPQTPESWRASLVGTRTFRPESSFVAVDDSGGCAGVLLTQYYEADTQATGVREAWIQIIGTLREWRGRGVASALIAHALAEFRAQGYGSAGLGVDADNPTGALGIYTRAGFEIEHRHTTYSLPLG</sequence>
<keyword evidence="1" id="KW-0808">Transferase</keyword>
<evidence type="ECO:0000256" key="1">
    <source>
        <dbReference type="ARBA" id="ARBA00022679"/>
    </source>
</evidence>
<dbReference type="Pfam" id="PF00583">
    <property type="entry name" value="Acetyltransf_1"/>
    <property type="match status" value="2"/>
</dbReference>
<dbReference type="InterPro" id="IPR050832">
    <property type="entry name" value="Bact_Acetyltransf"/>
</dbReference>
<dbReference type="EMBL" id="JACHJJ010000001">
    <property type="protein sequence ID" value="MBB5960798.1"/>
    <property type="molecule type" value="Genomic_DNA"/>
</dbReference>
<keyword evidence="5" id="KW-1185">Reference proteome</keyword>
<name>A0A841CXD8_PLAVE</name>
<dbReference type="InterPro" id="IPR000182">
    <property type="entry name" value="GNAT_dom"/>
</dbReference>
<dbReference type="AlphaFoldDB" id="A0A841CXD8"/>
<organism evidence="4 5">
    <name type="scientific">Planomonospora venezuelensis</name>
    <dbReference type="NCBI Taxonomy" id="1999"/>
    <lineage>
        <taxon>Bacteria</taxon>
        <taxon>Bacillati</taxon>
        <taxon>Actinomycetota</taxon>
        <taxon>Actinomycetes</taxon>
        <taxon>Streptosporangiales</taxon>
        <taxon>Streptosporangiaceae</taxon>
        <taxon>Planomonospora</taxon>
    </lineage>
</organism>
<dbReference type="RefSeq" id="WP_184937181.1">
    <property type="nucleotide sequence ID" value="NZ_BAAAWZ010000001.1"/>
</dbReference>
<dbReference type="Gene3D" id="3.40.630.30">
    <property type="match status" value="1"/>
</dbReference>
<evidence type="ECO:0000259" key="3">
    <source>
        <dbReference type="PROSITE" id="PS51186"/>
    </source>
</evidence>
<evidence type="ECO:0000256" key="2">
    <source>
        <dbReference type="ARBA" id="ARBA00023315"/>
    </source>
</evidence>
<dbReference type="InterPro" id="IPR016181">
    <property type="entry name" value="Acyl_CoA_acyltransferase"/>
</dbReference>
<accession>A0A841CXD8</accession>